<evidence type="ECO:0000256" key="2">
    <source>
        <dbReference type="ARBA" id="ARBA00005058"/>
    </source>
</evidence>
<keyword evidence="7 9" id="KW-0808">Transferase</keyword>
<feature type="domain" description="Nucleoside phosphorylase" evidence="10">
    <location>
        <begin position="22"/>
        <end position="268"/>
    </location>
</feature>
<dbReference type="UniPathway" id="UPA00606"/>
<dbReference type="PANTHER" id="PTHR11904">
    <property type="entry name" value="METHYLTHIOADENOSINE/PURINE NUCLEOSIDE PHOSPHORYLASE"/>
    <property type="match status" value="1"/>
</dbReference>
<evidence type="ECO:0000256" key="1">
    <source>
        <dbReference type="ARBA" id="ARBA00002678"/>
    </source>
</evidence>
<keyword evidence="12" id="KW-1185">Reference proteome</keyword>
<dbReference type="Proteomes" id="UP000294902">
    <property type="component" value="Unassembled WGS sequence"/>
</dbReference>
<evidence type="ECO:0000256" key="9">
    <source>
        <dbReference type="PIRNR" id="PIRNR000477"/>
    </source>
</evidence>
<dbReference type="NCBIfam" id="NF006054">
    <property type="entry name" value="PRK08202.1"/>
    <property type="match status" value="1"/>
</dbReference>
<dbReference type="EMBL" id="SMAL01000012">
    <property type="protein sequence ID" value="TCT12231.1"/>
    <property type="molecule type" value="Genomic_DNA"/>
</dbReference>
<dbReference type="PANTHER" id="PTHR11904:SF9">
    <property type="entry name" value="PURINE NUCLEOSIDE PHOSPHORYLASE-RELATED"/>
    <property type="match status" value="1"/>
</dbReference>
<evidence type="ECO:0000256" key="7">
    <source>
        <dbReference type="ARBA" id="ARBA00022679"/>
    </source>
</evidence>
<gene>
    <name evidence="11" type="ORF">EDC18_1122</name>
</gene>
<keyword evidence="6 9" id="KW-0328">Glycosyltransferase</keyword>
<comment type="pathway">
    <text evidence="2 9">Purine metabolism; purine nucleoside salvage.</text>
</comment>
<comment type="caution">
    <text evidence="11">The sequence shown here is derived from an EMBL/GenBank/DDBJ whole genome shotgun (WGS) entry which is preliminary data.</text>
</comment>
<evidence type="ECO:0000259" key="10">
    <source>
        <dbReference type="Pfam" id="PF01048"/>
    </source>
</evidence>
<comment type="similarity">
    <text evidence="3 9">Belongs to the PNP/MTAP phosphorylase family.</text>
</comment>
<dbReference type="GO" id="GO:0004731">
    <property type="term" value="F:purine-nucleoside phosphorylase activity"/>
    <property type="evidence" value="ECO:0007669"/>
    <property type="project" value="UniProtKB-EC"/>
</dbReference>
<evidence type="ECO:0000256" key="8">
    <source>
        <dbReference type="ARBA" id="ARBA00048556"/>
    </source>
</evidence>
<dbReference type="EC" id="2.4.2.1" evidence="9"/>
<comment type="catalytic activity">
    <reaction evidence="8">
        <text>a purine 2'-deoxy-D-ribonucleoside + phosphate = a purine nucleobase + 2-deoxy-alpha-D-ribose 1-phosphate</text>
        <dbReference type="Rhea" id="RHEA:36431"/>
        <dbReference type="ChEBI" id="CHEBI:26386"/>
        <dbReference type="ChEBI" id="CHEBI:43474"/>
        <dbReference type="ChEBI" id="CHEBI:57259"/>
        <dbReference type="ChEBI" id="CHEBI:142361"/>
        <dbReference type="EC" id="2.4.2.1"/>
    </reaction>
</comment>
<dbReference type="FunFam" id="3.40.50.1580:FF:000010">
    <property type="entry name" value="Purine nucleoside phosphorylase"/>
    <property type="match status" value="1"/>
</dbReference>
<accession>A0A4R3MEK8</accession>
<name>A0A4R3MEK8_9FIRM</name>
<reference evidence="11 12" key="1">
    <citation type="submission" date="2019-03" db="EMBL/GenBank/DDBJ databases">
        <title>Genomic Encyclopedia of Type Strains, Phase IV (KMG-IV): sequencing the most valuable type-strain genomes for metagenomic binning, comparative biology and taxonomic classification.</title>
        <authorList>
            <person name="Goeker M."/>
        </authorList>
    </citation>
    <scope>NUCLEOTIDE SEQUENCE [LARGE SCALE GENOMIC DNA]</scope>
    <source>
        <strain evidence="11 12">DSM 24629</strain>
    </source>
</reference>
<dbReference type="Pfam" id="PF01048">
    <property type="entry name" value="PNP_UDP_1"/>
    <property type="match status" value="1"/>
</dbReference>
<dbReference type="NCBIfam" id="TIGR01700">
    <property type="entry name" value="PNPH"/>
    <property type="match status" value="1"/>
</dbReference>
<evidence type="ECO:0000256" key="3">
    <source>
        <dbReference type="ARBA" id="ARBA00006751"/>
    </source>
</evidence>
<evidence type="ECO:0000313" key="11">
    <source>
        <dbReference type="EMBL" id="TCT12231.1"/>
    </source>
</evidence>
<dbReference type="GO" id="GO:0009116">
    <property type="term" value="P:nucleoside metabolic process"/>
    <property type="evidence" value="ECO:0007669"/>
    <property type="project" value="InterPro"/>
</dbReference>
<dbReference type="InterPro" id="IPR018099">
    <property type="entry name" value="Purine_phosphorylase-2_CS"/>
</dbReference>
<dbReference type="CDD" id="cd09009">
    <property type="entry name" value="PNP-EcPNPII_like"/>
    <property type="match status" value="1"/>
</dbReference>
<comment type="subunit">
    <text evidence="4">Homotrimer.</text>
</comment>
<dbReference type="OrthoDB" id="1523230at2"/>
<evidence type="ECO:0000313" key="12">
    <source>
        <dbReference type="Proteomes" id="UP000294902"/>
    </source>
</evidence>
<proteinExistence type="inferred from homology"/>
<keyword evidence="5" id="KW-0597">Phosphoprotein</keyword>
<dbReference type="AlphaFoldDB" id="A0A4R3MEK8"/>
<dbReference type="InterPro" id="IPR011270">
    <property type="entry name" value="Pur_Nuc_Pase_Ino/Guo-sp"/>
</dbReference>
<dbReference type="PIRSF" id="PIRSF000477">
    <property type="entry name" value="PurNPase"/>
    <property type="match status" value="1"/>
</dbReference>
<dbReference type="Gene3D" id="3.40.50.1580">
    <property type="entry name" value="Nucleoside phosphorylase domain"/>
    <property type="match status" value="1"/>
</dbReference>
<dbReference type="InterPro" id="IPR011268">
    <property type="entry name" value="Purine_phosphorylase"/>
</dbReference>
<evidence type="ECO:0000256" key="4">
    <source>
        <dbReference type="ARBA" id="ARBA00011233"/>
    </source>
</evidence>
<evidence type="ECO:0000256" key="5">
    <source>
        <dbReference type="ARBA" id="ARBA00022553"/>
    </source>
</evidence>
<comment type="function">
    <text evidence="1">The purine nucleoside phosphorylases catalyze the phosphorolytic breakdown of the N-glycosidic bond in the beta-(deoxy)ribonucleoside molecules, with the formation of the corresponding free purine bases and pentose-1-phosphate. Cleaves guanosine, inosine, 2'-deoxyguanosine and 2'-deoxyinosine.</text>
</comment>
<sequence>MIDKYIKTKEYIESQIKNETPTIGLILGSGLGTLTEEIINPIYMEYKDIPNFPISTVEGHKGRLVIGQLEGKMVIAMDGRFHYYEGYELEEVTFPIRVMKLIGVEKLIITNAAGGLRKDLTAGKLMLIKDHINMTGNNPLIGKNIDEFGPRFPDMSSAYDKELIELANKVAKALGIELKEGIYTGIAGPYYYSKAELRMLIKIGGDAIGMSTVPETIIANHTGIRVLGISCITDSANPDIMHSPNHDEIVKVAEKTKPIFIKLVKEIINKM</sequence>
<evidence type="ECO:0000256" key="6">
    <source>
        <dbReference type="ARBA" id="ARBA00022676"/>
    </source>
</evidence>
<dbReference type="PROSITE" id="PS01240">
    <property type="entry name" value="PNP_MTAP_2"/>
    <property type="match status" value="1"/>
</dbReference>
<dbReference type="NCBIfam" id="TIGR01697">
    <property type="entry name" value="PNPH-PUNA-XAPA"/>
    <property type="match status" value="1"/>
</dbReference>
<organism evidence="11 12">
    <name type="scientific">Natranaerovirga pectinivora</name>
    <dbReference type="NCBI Taxonomy" id="682400"/>
    <lineage>
        <taxon>Bacteria</taxon>
        <taxon>Bacillati</taxon>
        <taxon>Bacillota</taxon>
        <taxon>Clostridia</taxon>
        <taxon>Lachnospirales</taxon>
        <taxon>Natranaerovirgaceae</taxon>
        <taxon>Natranaerovirga</taxon>
    </lineage>
</organism>
<dbReference type="SUPFAM" id="SSF53167">
    <property type="entry name" value="Purine and uridine phosphorylases"/>
    <property type="match status" value="1"/>
</dbReference>
<dbReference type="RefSeq" id="WP_132253743.1">
    <property type="nucleotide sequence ID" value="NZ_SMAL01000012.1"/>
</dbReference>
<dbReference type="GO" id="GO:0005737">
    <property type="term" value="C:cytoplasm"/>
    <property type="evidence" value="ECO:0007669"/>
    <property type="project" value="TreeGrafter"/>
</dbReference>
<dbReference type="InterPro" id="IPR035994">
    <property type="entry name" value="Nucleoside_phosphorylase_sf"/>
</dbReference>
<dbReference type="InterPro" id="IPR000845">
    <property type="entry name" value="Nucleoside_phosphorylase_d"/>
</dbReference>
<protein>
    <recommendedName>
        <fullName evidence="9">Purine nucleoside phosphorylase</fullName>
        <ecNumber evidence="9">2.4.2.1</ecNumber>
    </recommendedName>
    <alternativeName>
        <fullName evidence="9">Inosine-guanosine phosphorylase</fullName>
    </alternativeName>
</protein>